<dbReference type="Gene3D" id="1.20.5.1500">
    <property type="match status" value="1"/>
</dbReference>
<dbReference type="HOGENOM" id="CLU_050862_1_0_1"/>
<reference evidence="8 9" key="2">
    <citation type="journal article" date="2012" name="Nature">
        <title>Insights into hominid evolution from the gorilla genome sequence.</title>
        <authorList>
            <person name="Scally A."/>
            <person name="Dutheil J.Y."/>
            <person name="Hillier L.W."/>
            <person name="Jordan G.E."/>
            <person name="Goodhead I."/>
            <person name="Herrero J."/>
            <person name="Hobolth A."/>
            <person name="Lappalainen T."/>
            <person name="Mailund T."/>
            <person name="Marques-Bonet T."/>
            <person name="McCarthy S."/>
            <person name="Montgomery S.H."/>
            <person name="Schwalie P.C."/>
            <person name="Tang Y.A."/>
            <person name="Ward M.C."/>
            <person name="Xue Y."/>
            <person name="Yngvadottir B."/>
            <person name="Alkan C."/>
            <person name="Andersen L.N."/>
            <person name="Ayub Q."/>
            <person name="Ball E.V."/>
            <person name="Beal K."/>
            <person name="Bradley B.J."/>
            <person name="Chen Y."/>
            <person name="Clee C.M."/>
            <person name="Fitzgerald S."/>
            <person name="Graves T.A."/>
            <person name="Gu Y."/>
            <person name="Heath P."/>
            <person name="Heger A."/>
            <person name="Karakoc E."/>
            <person name="Kolb-Kokocinski A."/>
            <person name="Laird G.K."/>
            <person name="Lunter G."/>
            <person name="Meader S."/>
            <person name="Mort M."/>
            <person name="Mullikin J.C."/>
            <person name="Munch K."/>
            <person name="O'Connor T.D."/>
            <person name="Phillips A.D."/>
            <person name="Prado-Martinez J."/>
            <person name="Rogers A.S."/>
            <person name="Sajjadian S."/>
            <person name="Schmidt D."/>
            <person name="Shaw K."/>
            <person name="Simpson J.T."/>
            <person name="Stenson P.D."/>
            <person name="Turner D.J."/>
            <person name="Vigilant L."/>
            <person name="Vilella A.J."/>
            <person name="Whitener W."/>
            <person name="Zhu B."/>
            <person name="Cooper D.N."/>
            <person name="de Jong P."/>
            <person name="Dermitzakis E.T."/>
            <person name="Eichler E.E."/>
            <person name="Flicek P."/>
            <person name="Goldman N."/>
            <person name="Mundy N.I."/>
            <person name="Ning Z."/>
            <person name="Odom D.T."/>
            <person name="Ponting C.P."/>
            <person name="Quail M.A."/>
            <person name="Ryder O.A."/>
            <person name="Searle S.M."/>
            <person name="Warren W.C."/>
            <person name="Wilson R.K."/>
            <person name="Schierup M.H."/>
            <person name="Rogers J."/>
            <person name="Tyler-Smith C."/>
            <person name="Durbin R."/>
        </authorList>
    </citation>
    <scope>NUCLEOTIDE SEQUENCE [LARGE SCALE GENOMIC DNA]</scope>
</reference>
<comment type="subcellular location">
    <subcellularLocation>
        <location evidence="1">Nucleus</location>
    </subcellularLocation>
</comment>
<evidence type="ECO:0000256" key="7">
    <source>
        <dbReference type="SAM" id="MobiDB-lite"/>
    </source>
</evidence>
<evidence type="ECO:0008006" key="10">
    <source>
        <dbReference type="Google" id="ProtNLM"/>
    </source>
</evidence>
<keyword evidence="5" id="KW-0539">Nucleus</keyword>
<dbReference type="Ensembl" id="ENSGGOT00000029849.2">
    <property type="protein sequence ID" value="ENSGGOP00000028472.2"/>
    <property type="gene ID" value="ENSGGOG00000010519.3"/>
</dbReference>
<reference evidence="8" key="4">
    <citation type="submission" date="2025-09" db="UniProtKB">
        <authorList>
            <consortium name="Ensembl"/>
        </authorList>
    </citation>
    <scope>IDENTIFICATION</scope>
</reference>
<name>G3SK29_GORGO</name>
<evidence type="ECO:0000256" key="4">
    <source>
        <dbReference type="ARBA" id="ARBA00023163"/>
    </source>
</evidence>
<evidence type="ECO:0000256" key="1">
    <source>
        <dbReference type="ARBA" id="ARBA00004123"/>
    </source>
</evidence>
<dbReference type="PANTHER" id="PTHR21964">
    <property type="entry name" value="BREAST CANCER METASTASIS-SUPPRESSOR 1"/>
    <property type="match status" value="1"/>
</dbReference>
<dbReference type="GO" id="GO:0005654">
    <property type="term" value="C:nucleoplasm"/>
    <property type="evidence" value="ECO:0007669"/>
    <property type="project" value="UniProtKB-ARBA"/>
</dbReference>
<accession>G3SK29</accession>
<protein>
    <recommendedName>
        <fullName evidence="10">BRMS1 transcriptional repressor and anoikis regulator</fullName>
    </recommendedName>
</protein>
<dbReference type="GO" id="GO:0010468">
    <property type="term" value="P:regulation of gene expression"/>
    <property type="evidence" value="ECO:0007669"/>
    <property type="project" value="UniProtKB-ARBA"/>
</dbReference>
<dbReference type="SMART" id="SM01401">
    <property type="entry name" value="Sds3"/>
    <property type="match status" value="1"/>
</dbReference>
<keyword evidence="3" id="KW-0805">Transcription regulation</keyword>
<dbReference type="Proteomes" id="UP000001519">
    <property type="component" value="Chromosome 11"/>
</dbReference>
<evidence type="ECO:0000313" key="8">
    <source>
        <dbReference type="Ensembl" id="ENSGGOP00000028472.2"/>
    </source>
</evidence>
<feature type="region of interest" description="Disordered" evidence="7">
    <location>
        <begin position="1"/>
        <end position="57"/>
    </location>
</feature>
<dbReference type="GeneTree" id="ENSGT00940000161779"/>
<sequence length="299" mass="33954">MPVQPPSKDTEEMEAEGDSAAEMNGEEEESEEERSGSQTESEEESSEMDDEDYERRRSECVSEMLDLEKQFSELKEKLFRERLSQLRLRLEEVGAERAPEYTEPLGGLQRSLKIRIQVAGLWVVLHPLRLPEPMAPCPLPLSFLPGLALCSQPSYVGTGLPSQAGTLLPFSAGIYKGFCLDVIRNKYECELQGAKQHLESEKLLLYDTLQGELQERIQRLEEDRQSLDLSSEWWDDKLHARGSSRSWDSLPPSKRKKAPLVSGPYIVYMLQEIDILEDWTAIKKARAAVSPQKRKSDGP</sequence>
<dbReference type="Bgee" id="ENSGGOG00000010519">
    <property type="expression patterns" value="Expressed in adult mammalian kidney and 5 other cell types or tissues"/>
</dbReference>
<dbReference type="FunFam" id="1.20.5.1500:FF:000002">
    <property type="entry name" value="breast cancer metastasis-suppressor 1-like protein-A"/>
    <property type="match status" value="1"/>
</dbReference>
<proteinExistence type="inferred from homology"/>
<evidence type="ECO:0000313" key="9">
    <source>
        <dbReference type="Proteomes" id="UP000001519"/>
    </source>
</evidence>
<dbReference type="Pfam" id="PF08598">
    <property type="entry name" value="Sds3"/>
    <property type="match status" value="1"/>
</dbReference>
<evidence type="ECO:0000256" key="3">
    <source>
        <dbReference type="ARBA" id="ARBA00023015"/>
    </source>
</evidence>
<keyword evidence="4" id="KW-0804">Transcription</keyword>
<feature type="compositionally biased region" description="Acidic residues" evidence="7">
    <location>
        <begin position="40"/>
        <end position="52"/>
    </location>
</feature>
<comment type="similarity">
    <text evidence="6">Belongs to the BRMS1 family.</text>
</comment>
<keyword evidence="9" id="KW-1185">Reference proteome</keyword>
<organism evidence="8 9">
    <name type="scientific">Gorilla gorilla gorilla</name>
    <name type="common">Western lowland gorilla</name>
    <dbReference type="NCBI Taxonomy" id="9595"/>
    <lineage>
        <taxon>Eukaryota</taxon>
        <taxon>Metazoa</taxon>
        <taxon>Chordata</taxon>
        <taxon>Craniata</taxon>
        <taxon>Vertebrata</taxon>
        <taxon>Euteleostomi</taxon>
        <taxon>Mammalia</taxon>
        <taxon>Eutheria</taxon>
        <taxon>Euarchontoglires</taxon>
        <taxon>Primates</taxon>
        <taxon>Haplorrhini</taxon>
        <taxon>Catarrhini</taxon>
        <taxon>Hominidae</taxon>
        <taxon>Gorilla</taxon>
    </lineage>
</organism>
<keyword evidence="2" id="KW-0678">Repressor</keyword>
<gene>
    <name evidence="8" type="primary">BRMS1</name>
</gene>
<dbReference type="AlphaFoldDB" id="G3SK29"/>
<evidence type="ECO:0000256" key="5">
    <source>
        <dbReference type="ARBA" id="ARBA00023242"/>
    </source>
</evidence>
<dbReference type="InterPro" id="IPR013907">
    <property type="entry name" value="Sds3"/>
</dbReference>
<reference evidence="9" key="1">
    <citation type="submission" date="2011-05" db="EMBL/GenBank/DDBJ databases">
        <title>Insights into the evolution of the great apes provided by the gorilla genome.</title>
        <authorList>
            <person name="Scally A."/>
        </authorList>
    </citation>
    <scope>NUCLEOTIDE SEQUENCE [LARGE SCALE GENOMIC DNA]</scope>
</reference>
<evidence type="ECO:0000256" key="2">
    <source>
        <dbReference type="ARBA" id="ARBA00022491"/>
    </source>
</evidence>
<reference evidence="8" key="3">
    <citation type="submission" date="2025-08" db="UniProtKB">
        <authorList>
            <consortium name="Ensembl"/>
        </authorList>
    </citation>
    <scope>IDENTIFICATION</scope>
</reference>
<evidence type="ECO:0000256" key="6">
    <source>
        <dbReference type="ARBA" id="ARBA00038256"/>
    </source>
</evidence>
<feature type="compositionally biased region" description="Acidic residues" evidence="7">
    <location>
        <begin position="11"/>
        <end position="32"/>
    </location>
</feature>
<dbReference type="EMBL" id="CABD030079795">
    <property type="status" value="NOT_ANNOTATED_CDS"/>
    <property type="molecule type" value="Genomic_DNA"/>
</dbReference>